<dbReference type="PANTHER" id="PTHR24347">
    <property type="entry name" value="SERINE/THREONINE-PROTEIN KINASE"/>
    <property type="match status" value="1"/>
</dbReference>
<dbReference type="GeneID" id="5856771"/>
<gene>
    <name evidence="6" type="ORF">MGL_0240</name>
</gene>
<dbReference type="SMART" id="SM00220">
    <property type="entry name" value="S_TKc"/>
    <property type="match status" value="1"/>
</dbReference>
<evidence type="ECO:0000256" key="1">
    <source>
        <dbReference type="ARBA" id="ARBA00022741"/>
    </source>
</evidence>
<dbReference type="STRING" id="425265.A8PSD9"/>
<keyword evidence="7" id="KW-1185">Reference proteome</keyword>
<dbReference type="InterPro" id="IPR000719">
    <property type="entry name" value="Prot_kinase_dom"/>
</dbReference>
<dbReference type="Gene3D" id="1.10.510.10">
    <property type="entry name" value="Transferase(Phosphotransferase) domain 1"/>
    <property type="match status" value="1"/>
</dbReference>
<feature type="region of interest" description="Disordered" evidence="4">
    <location>
        <begin position="515"/>
        <end position="535"/>
    </location>
</feature>
<dbReference type="Gene3D" id="3.30.200.20">
    <property type="entry name" value="Phosphorylase Kinase, domain 1"/>
    <property type="match status" value="1"/>
</dbReference>
<comment type="caution">
    <text evidence="6">The sequence shown here is derived from an EMBL/GenBank/DDBJ whole genome shotgun (WGS) entry which is preliminary data.</text>
</comment>
<dbReference type="InterPro" id="IPR011009">
    <property type="entry name" value="Kinase-like_dom_sf"/>
</dbReference>
<dbReference type="KEGG" id="mgl:MGL_0240"/>
<dbReference type="InterPro" id="IPR017441">
    <property type="entry name" value="Protein_kinase_ATP_BS"/>
</dbReference>
<dbReference type="OMA" id="QIVQLTY"/>
<evidence type="ECO:0000256" key="3">
    <source>
        <dbReference type="PROSITE-ProRule" id="PRU10141"/>
    </source>
</evidence>
<accession>A8PSD9</accession>
<dbReference type="RefSeq" id="XP_001732465.1">
    <property type="nucleotide sequence ID" value="XM_001732413.1"/>
</dbReference>
<dbReference type="InterPro" id="IPR008271">
    <property type="entry name" value="Ser/Thr_kinase_AS"/>
</dbReference>
<dbReference type="OrthoDB" id="1738954at2759"/>
<dbReference type="EMBL" id="AAYY01000001">
    <property type="protein sequence ID" value="EDP45251.1"/>
    <property type="molecule type" value="Genomic_DNA"/>
</dbReference>
<keyword evidence="2 3" id="KW-0067">ATP-binding</keyword>
<dbReference type="Pfam" id="PF00069">
    <property type="entry name" value="Pkinase"/>
    <property type="match status" value="1"/>
</dbReference>
<name>A8PSD9_MALGO</name>
<sequence>MLAGDIPTPASLLMGRAVPATVASATAIPTLLNHSHEPTFSYTPEKSMQDLASEPTSIAPLASDRLLHAQTEDITAQKMASGQSFPLYEGLPERYELVAMLGNGTFSTVYRAYDRKTNTPVAIKVVRVGDKEQNRALNPNIREHDRSTERASILQEVQIMRRLRHENIVQLLDFIDADEYCYLVMEIVNGGELFDQIIKLTYMSEPLARHVICQVAEGIRFMHNECGIVHRDIKPENLLFEHIDTEPSESFQRKPYDEETKIDEGKFVPGVGGGEIGRVKIADFGLSKIVWEHSTKTPCGTVGYAAPEIVRNEQYSLSVDMWALGCVLYTLLCGFPPFYDESIKDLSEKVSNGHYAFLSPWWDDISDGAKDLVAKLLCVDVDARMTISEFFEHPWVKSGSESTNGASALVQQQTRKRMWPLSNMESVDSPLLASLHGNDGYQEGVSTPVSKNHLREAFDVSFAVHRIEEEMRQSKRYRSLQPPTGTGVNSTAHDVASADARYGSLAAKIILDKHNSHAKQKAPSFPTAPSNQDDFRLSMDGATILQRRKHMRKPPNSEFEKPDHMPVCLGA</sequence>
<feature type="domain" description="Protein kinase" evidence="5">
    <location>
        <begin position="95"/>
        <end position="396"/>
    </location>
</feature>
<dbReference type="InParanoid" id="A8PSD9"/>
<dbReference type="PROSITE" id="PS50011">
    <property type="entry name" value="PROTEIN_KINASE_DOM"/>
    <property type="match status" value="1"/>
</dbReference>
<evidence type="ECO:0000256" key="2">
    <source>
        <dbReference type="ARBA" id="ARBA00022840"/>
    </source>
</evidence>
<dbReference type="AlphaFoldDB" id="A8PSD9"/>
<protein>
    <recommendedName>
        <fullName evidence="5">Protein kinase domain-containing protein</fullName>
    </recommendedName>
</protein>
<organism evidence="6 7">
    <name type="scientific">Malassezia globosa (strain ATCC MYA-4612 / CBS 7966)</name>
    <name type="common">Dandruff-associated fungus</name>
    <dbReference type="NCBI Taxonomy" id="425265"/>
    <lineage>
        <taxon>Eukaryota</taxon>
        <taxon>Fungi</taxon>
        <taxon>Dikarya</taxon>
        <taxon>Basidiomycota</taxon>
        <taxon>Ustilaginomycotina</taxon>
        <taxon>Malasseziomycetes</taxon>
        <taxon>Malasseziales</taxon>
        <taxon>Malasseziaceae</taxon>
        <taxon>Malassezia</taxon>
    </lineage>
</organism>
<evidence type="ECO:0000313" key="7">
    <source>
        <dbReference type="Proteomes" id="UP000008837"/>
    </source>
</evidence>
<feature type="region of interest" description="Disordered" evidence="4">
    <location>
        <begin position="548"/>
        <end position="571"/>
    </location>
</feature>
<keyword evidence="1 3" id="KW-0547">Nucleotide-binding</keyword>
<dbReference type="PROSITE" id="PS00108">
    <property type="entry name" value="PROTEIN_KINASE_ST"/>
    <property type="match status" value="1"/>
</dbReference>
<dbReference type="SUPFAM" id="SSF56112">
    <property type="entry name" value="Protein kinase-like (PK-like)"/>
    <property type="match status" value="1"/>
</dbReference>
<evidence type="ECO:0000313" key="6">
    <source>
        <dbReference type="EMBL" id="EDP45251.1"/>
    </source>
</evidence>
<dbReference type="Proteomes" id="UP000008837">
    <property type="component" value="Unassembled WGS sequence"/>
</dbReference>
<dbReference type="GO" id="GO:0005524">
    <property type="term" value="F:ATP binding"/>
    <property type="evidence" value="ECO:0007669"/>
    <property type="project" value="UniProtKB-UniRule"/>
</dbReference>
<dbReference type="VEuPathDB" id="FungiDB:MGL_0240"/>
<feature type="binding site" evidence="3">
    <location>
        <position position="124"/>
    </location>
    <ligand>
        <name>ATP</name>
        <dbReference type="ChEBI" id="CHEBI:30616"/>
    </ligand>
</feature>
<reference evidence="6 7" key="1">
    <citation type="journal article" date="2007" name="Proc. Natl. Acad. Sci. U.S.A.">
        <title>Dandruff-associated Malassezia genomes reveal convergent and divergent virulence traits shared with plant and human fungal pathogens.</title>
        <authorList>
            <person name="Xu J."/>
            <person name="Saunders C.W."/>
            <person name="Hu P."/>
            <person name="Grant R.A."/>
            <person name="Boekhout T."/>
            <person name="Kuramae E.E."/>
            <person name="Kronstad J.W."/>
            <person name="Deangelis Y.M."/>
            <person name="Reeder N.L."/>
            <person name="Johnstone K.R."/>
            <person name="Leland M."/>
            <person name="Fieno A.M."/>
            <person name="Begley W.M."/>
            <person name="Sun Y."/>
            <person name="Lacey M.P."/>
            <person name="Chaudhary T."/>
            <person name="Keough T."/>
            <person name="Chu L."/>
            <person name="Sears R."/>
            <person name="Yuan B."/>
            <person name="Dawson T.L.Jr."/>
        </authorList>
    </citation>
    <scope>NUCLEOTIDE SEQUENCE [LARGE SCALE GENOMIC DNA]</scope>
    <source>
        <strain evidence="7">ATCC MYA-4612 / CBS 7966</strain>
    </source>
</reference>
<proteinExistence type="predicted"/>
<dbReference type="FunCoup" id="A8PSD9">
    <property type="interactions" value="260"/>
</dbReference>
<dbReference type="GO" id="GO:0004672">
    <property type="term" value="F:protein kinase activity"/>
    <property type="evidence" value="ECO:0007669"/>
    <property type="project" value="InterPro"/>
</dbReference>
<dbReference type="PROSITE" id="PS00107">
    <property type="entry name" value="PROTEIN_KINASE_ATP"/>
    <property type="match status" value="1"/>
</dbReference>
<evidence type="ECO:0000259" key="5">
    <source>
        <dbReference type="PROSITE" id="PS50011"/>
    </source>
</evidence>
<evidence type="ECO:0000256" key="4">
    <source>
        <dbReference type="SAM" id="MobiDB-lite"/>
    </source>
</evidence>